<gene>
    <name evidence="1" type="ORF">DS909_02630</name>
</gene>
<dbReference type="AlphaFoldDB" id="A0A366XAH2"/>
<dbReference type="EMBL" id="QOCE01000006">
    <property type="protein sequence ID" value="RBW61088.1"/>
    <property type="molecule type" value="Genomic_DNA"/>
</dbReference>
<protein>
    <submittedName>
        <fullName evidence="1">Uncharacterized protein</fullName>
    </submittedName>
</protein>
<organism evidence="1 2">
    <name type="scientific">Phaeobacter gallaeciensis</name>
    <dbReference type="NCBI Taxonomy" id="60890"/>
    <lineage>
        <taxon>Bacteria</taxon>
        <taxon>Pseudomonadati</taxon>
        <taxon>Pseudomonadota</taxon>
        <taxon>Alphaproteobacteria</taxon>
        <taxon>Rhodobacterales</taxon>
        <taxon>Roseobacteraceae</taxon>
        <taxon>Phaeobacter</taxon>
    </lineage>
</organism>
<proteinExistence type="predicted"/>
<evidence type="ECO:0000313" key="1">
    <source>
        <dbReference type="EMBL" id="RBW61088.1"/>
    </source>
</evidence>
<name>A0A366XAH2_9RHOB</name>
<dbReference type="OrthoDB" id="8015121at2"/>
<evidence type="ECO:0000313" key="2">
    <source>
        <dbReference type="Proteomes" id="UP000252706"/>
    </source>
</evidence>
<dbReference type="Proteomes" id="UP000252706">
    <property type="component" value="Unassembled WGS sequence"/>
</dbReference>
<accession>A0A366XAH2</accession>
<sequence length="255" mass="28161">MRVFITILALNFILLAGVAAADRYRVQGNAPNWCEMAQKYLEPVGSRPPFKCAADGSMISGKKSLCIRLNNYGCMWQRSATWPGTDIKPGNDGAHDGKGGNNGHSVFRDPVYSLAAKFHWFAIKKNTSALKLAENYLPWCDTLGSSTRKGRFYRSCNLKRSQRKTNRAYCERPSNGRPISGQCSSCNCPSVLAAKWVEGSRFGILDQLPLLDAEGQPSDLLVEIALRNSVNELGGYRPNDQAVAEAKALYSKIYK</sequence>
<dbReference type="RefSeq" id="WP_147232821.1">
    <property type="nucleotide sequence ID" value="NZ_QOCE01000006.1"/>
</dbReference>
<reference evidence="1 2" key="1">
    <citation type="submission" date="2018-07" db="EMBL/GenBank/DDBJ databases">
        <title>Modular assembly of carbohydrate-degrading microbial communities in the ocean.</title>
        <authorList>
            <person name="Enke T.N."/>
            <person name="Datta M.S."/>
            <person name="Schwartzman J.A."/>
            <person name="Cermak N."/>
            <person name="Schmitz D.A."/>
            <person name="Barrere J."/>
            <person name="Cordero O.X."/>
        </authorList>
    </citation>
    <scope>NUCLEOTIDE SEQUENCE [LARGE SCALE GENOMIC DNA]</scope>
    <source>
        <strain evidence="1 2">C3M10</strain>
    </source>
</reference>
<comment type="caution">
    <text evidence="1">The sequence shown here is derived from an EMBL/GenBank/DDBJ whole genome shotgun (WGS) entry which is preliminary data.</text>
</comment>